<comment type="similarity">
    <text evidence="1">Belongs to the short-chain dehydrogenases/reductases (SDR) family.</text>
</comment>
<dbReference type="STRING" id="137265.SAMN05421684_0335"/>
<reference evidence="4" key="1">
    <citation type="submission" date="2016-10" db="EMBL/GenBank/DDBJ databases">
        <authorList>
            <person name="Varghese N."/>
            <person name="Submissions S."/>
        </authorList>
    </citation>
    <scope>NUCLEOTIDE SEQUENCE [LARGE SCALE GENOMIC DNA]</scope>
    <source>
        <strain evidence="4">DSM 44718</strain>
    </source>
</reference>
<protein>
    <submittedName>
        <fullName evidence="3">NAD(P)-dependent dehydrogenase, short-chain alcohol dehydrogenase family</fullName>
    </submittedName>
</protein>
<evidence type="ECO:0000256" key="2">
    <source>
        <dbReference type="ARBA" id="ARBA00023002"/>
    </source>
</evidence>
<keyword evidence="4" id="KW-1185">Reference proteome</keyword>
<gene>
    <name evidence="3" type="ORF">SAMN05421684_0335</name>
</gene>
<dbReference type="EMBL" id="FNQB01000001">
    <property type="protein sequence ID" value="SDY55521.1"/>
    <property type="molecule type" value="Genomic_DNA"/>
</dbReference>
<dbReference type="Proteomes" id="UP000199632">
    <property type="component" value="Unassembled WGS sequence"/>
</dbReference>
<evidence type="ECO:0000313" key="3">
    <source>
        <dbReference type="EMBL" id="SDY55521.1"/>
    </source>
</evidence>
<dbReference type="PRINTS" id="PR00081">
    <property type="entry name" value="GDHRDH"/>
</dbReference>
<proteinExistence type="inferred from homology"/>
<dbReference type="Gene3D" id="3.40.50.720">
    <property type="entry name" value="NAD(P)-binding Rossmann-like Domain"/>
    <property type="match status" value="1"/>
</dbReference>
<dbReference type="SUPFAM" id="SSF51735">
    <property type="entry name" value="NAD(P)-binding Rossmann-fold domains"/>
    <property type="match status" value="1"/>
</dbReference>
<dbReference type="Pfam" id="PF13561">
    <property type="entry name" value="adh_short_C2"/>
    <property type="match status" value="1"/>
</dbReference>
<evidence type="ECO:0000313" key="4">
    <source>
        <dbReference type="Proteomes" id="UP000199632"/>
    </source>
</evidence>
<name>A0A1H3KTS8_9ACTN</name>
<dbReference type="PANTHER" id="PTHR43669:SF3">
    <property type="entry name" value="ALCOHOL DEHYDROGENASE, PUTATIVE (AFU_ORTHOLOGUE AFUA_3G03445)-RELATED"/>
    <property type="match status" value="1"/>
</dbReference>
<organism evidence="3 4">
    <name type="scientific">Asanoa ishikariensis</name>
    <dbReference type="NCBI Taxonomy" id="137265"/>
    <lineage>
        <taxon>Bacteria</taxon>
        <taxon>Bacillati</taxon>
        <taxon>Actinomycetota</taxon>
        <taxon>Actinomycetes</taxon>
        <taxon>Micromonosporales</taxon>
        <taxon>Micromonosporaceae</taxon>
        <taxon>Asanoa</taxon>
    </lineage>
</organism>
<dbReference type="PANTHER" id="PTHR43669">
    <property type="entry name" value="5-KETO-D-GLUCONATE 5-REDUCTASE"/>
    <property type="match status" value="1"/>
</dbReference>
<dbReference type="InterPro" id="IPR002347">
    <property type="entry name" value="SDR_fam"/>
</dbReference>
<dbReference type="AlphaFoldDB" id="A0A1H3KTS8"/>
<evidence type="ECO:0000256" key="1">
    <source>
        <dbReference type="ARBA" id="ARBA00006484"/>
    </source>
</evidence>
<dbReference type="CDD" id="cd05233">
    <property type="entry name" value="SDR_c"/>
    <property type="match status" value="1"/>
</dbReference>
<dbReference type="InterPro" id="IPR036291">
    <property type="entry name" value="NAD(P)-bd_dom_sf"/>
</dbReference>
<keyword evidence="2" id="KW-0560">Oxidoreductase</keyword>
<dbReference type="GO" id="GO:0016491">
    <property type="term" value="F:oxidoreductase activity"/>
    <property type="evidence" value="ECO:0007669"/>
    <property type="project" value="UniProtKB-KW"/>
</dbReference>
<sequence length="260" mass="26437">MLSQKKATVYGGGGAIGGEIARVFAAQGARVHLVGRTAPALEAVAADIGSLGREPAETKVLDVLDERAVNAYAAQVGKLDICVNAVALEGGAQGMPLIEMSADTVVQPIADAVRTAFNIAKAAAVHMTNGVIIMLSTPMARVPVATTGTFGSASAALETMTRQLAAELGPRGTRVVCLRLTGIPETATRLGSQTERVWRDAAARLGMSFEQVVEAAGAGSPLGEPLTVNRVAELAAFVASDHARALTGTVLNASGGAVPD</sequence>
<accession>A0A1H3KTS8</accession>